<gene>
    <name evidence="1" type="ORF">QAD02_018073</name>
</gene>
<evidence type="ECO:0000313" key="1">
    <source>
        <dbReference type="EMBL" id="KAJ8682281.1"/>
    </source>
</evidence>
<dbReference type="EMBL" id="CM056741">
    <property type="protein sequence ID" value="KAJ8682281.1"/>
    <property type="molecule type" value="Genomic_DNA"/>
</dbReference>
<organism evidence="1 2">
    <name type="scientific">Eretmocerus hayati</name>
    <dbReference type="NCBI Taxonomy" id="131215"/>
    <lineage>
        <taxon>Eukaryota</taxon>
        <taxon>Metazoa</taxon>
        <taxon>Ecdysozoa</taxon>
        <taxon>Arthropoda</taxon>
        <taxon>Hexapoda</taxon>
        <taxon>Insecta</taxon>
        <taxon>Pterygota</taxon>
        <taxon>Neoptera</taxon>
        <taxon>Endopterygota</taxon>
        <taxon>Hymenoptera</taxon>
        <taxon>Apocrita</taxon>
        <taxon>Proctotrupomorpha</taxon>
        <taxon>Chalcidoidea</taxon>
        <taxon>Aphelinidae</taxon>
        <taxon>Aphelininae</taxon>
        <taxon>Eretmocerus</taxon>
    </lineage>
</organism>
<protein>
    <submittedName>
        <fullName evidence="1">Uncharacterized protein</fullName>
    </submittedName>
</protein>
<accession>A0ACC2PFM5</accession>
<keyword evidence="2" id="KW-1185">Reference proteome</keyword>
<name>A0ACC2PFM5_9HYME</name>
<dbReference type="Proteomes" id="UP001239111">
    <property type="component" value="Chromosome 1"/>
</dbReference>
<comment type="caution">
    <text evidence="1">The sequence shown here is derived from an EMBL/GenBank/DDBJ whole genome shotgun (WGS) entry which is preliminary data.</text>
</comment>
<proteinExistence type="predicted"/>
<evidence type="ECO:0000313" key="2">
    <source>
        <dbReference type="Proteomes" id="UP001239111"/>
    </source>
</evidence>
<sequence length="287" mass="32678">MEKETLANNRQGDAGLKVPGSNWEKYKNIVTQPAPVKQTSQGSPPKRKKFSQRNGQARENIPQDNVVDKVISCILLIIKFIGYLIKCIYVHLTEDLPQEPLRKPKENDRKMKPSTGLTKAIAMDCEMVGIGDGQESMIARVSIVNQNGFCVYDKYVKPTEPVVDYRTAVSGIRPQHLQNGHDFTEVQREVAEILRGRILVGHALHNDLAVLFLNHPRRLQRDTSRYKLFRKVTKGATPSLKKLSSELLGVDIQSGEHDSIEDAKATMQLYQLFKKKWECDVRERRPF</sequence>
<reference evidence="1" key="1">
    <citation type="submission" date="2023-04" db="EMBL/GenBank/DDBJ databases">
        <title>A chromosome-level genome assembly of the parasitoid wasp Eretmocerus hayati.</title>
        <authorList>
            <person name="Zhong Y."/>
            <person name="Liu S."/>
            <person name="Liu Y."/>
        </authorList>
    </citation>
    <scope>NUCLEOTIDE SEQUENCE</scope>
    <source>
        <strain evidence="1">ZJU_SS_LIU_2023</strain>
    </source>
</reference>